<keyword evidence="4" id="KW-1185">Reference proteome</keyword>
<dbReference type="Proteomes" id="UP001497472">
    <property type="component" value="Unassembled WGS sequence"/>
</dbReference>
<feature type="compositionally biased region" description="Low complexity" evidence="1">
    <location>
        <begin position="122"/>
        <end position="132"/>
    </location>
</feature>
<organism evidence="3 4">
    <name type="scientific">Leptosia nina</name>
    <dbReference type="NCBI Taxonomy" id="320188"/>
    <lineage>
        <taxon>Eukaryota</taxon>
        <taxon>Metazoa</taxon>
        <taxon>Ecdysozoa</taxon>
        <taxon>Arthropoda</taxon>
        <taxon>Hexapoda</taxon>
        <taxon>Insecta</taxon>
        <taxon>Pterygota</taxon>
        <taxon>Neoptera</taxon>
        <taxon>Endopterygota</taxon>
        <taxon>Lepidoptera</taxon>
        <taxon>Glossata</taxon>
        <taxon>Ditrysia</taxon>
        <taxon>Papilionoidea</taxon>
        <taxon>Pieridae</taxon>
        <taxon>Pierinae</taxon>
        <taxon>Leptosia</taxon>
    </lineage>
</organism>
<feature type="region of interest" description="Disordered" evidence="1">
    <location>
        <begin position="115"/>
        <end position="142"/>
    </location>
</feature>
<dbReference type="AlphaFoldDB" id="A0AAV1JXT5"/>
<proteinExistence type="predicted"/>
<reference evidence="3 4" key="1">
    <citation type="submission" date="2023-11" db="EMBL/GenBank/DDBJ databases">
        <authorList>
            <person name="Okamura Y."/>
        </authorList>
    </citation>
    <scope>NUCLEOTIDE SEQUENCE [LARGE SCALE GENOMIC DNA]</scope>
</reference>
<name>A0AAV1JXT5_9NEOP</name>
<gene>
    <name evidence="3" type="ORF">LNINA_LOCUS12605</name>
</gene>
<accession>A0AAV1JXT5</accession>
<keyword evidence="2" id="KW-0732">Signal</keyword>
<protein>
    <submittedName>
        <fullName evidence="3">Uncharacterized protein</fullName>
    </submittedName>
</protein>
<feature type="signal peptide" evidence="2">
    <location>
        <begin position="1"/>
        <end position="15"/>
    </location>
</feature>
<feature type="chain" id="PRO_5043606462" evidence="2">
    <location>
        <begin position="16"/>
        <end position="214"/>
    </location>
</feature>
<evidence type="ECO:0000313" key="3">
    <source>
        <dbReference type="EMBL" id="CAK1553634.1"/>
    </source>
</evidence>
<sequence>MHSLLALSFIAIIDCLPTSIVKNEASNVTPEILKGHEVKKPRSDLVSSESNLPPINSLTATLRNEENVNEGDTAERGDLGFLEEAQNKIDAGLDENSHPSNNVTESVFSNEVTPSTNVVNNTSVSPETESLTEPPPSVAEDSQAVVVTEPDDLEYKRPIAWRNIPAPPVLLSREYQPPLLVQLSPLSLYRIYSPFLGPPVFQQPLIRYPSYVIV</sequence>
<dbReference type="EMBL" id="CAVLEF010000225">
    <property type="protein sequence ID" value="CAK1553634.1"/>
    <property type="molecule type" value="Genomic_DNA"/>
</dbReference>
<evidence type="ECO:0000256" key="1">
    <source>
        <dbReference type="SAM" id="MobiDB-lite"/>
    </source>
</evidence>
<evidence type="ECO:0000313" key="4">
    <source>
        <dbReference type="Proteomes" id="UP001497472"/>
    </source>
</evidence>
<comment type="caution">
    <text evidence="3">The sequence shown here is derived from an EMBL/GenBank/DDBJ whole genome shotgun (WGS) entry which is preliminary data.</text>
</comment>
<evidence type="ECO:0000256" key="2">
    <source>
        <dbReference type="SAM" id="SignalP"/>
    </source>
</evidence>